<proteinExistence type="predicted"/>
<gene>
    <name evidence="3" type="ORF">AAW01_04600</name>
</gene>
<dbReference type="RefSeq" id="WP_047006090.1">
    <property type="nucleotide sequence ID" value="NZ_CP018097.1"/>
</dbReference>
<dbReference type="InterPro" id="IPR011042">
    <property type="entry name" value="6-blade_b-propeller_TolB-like"/>
</dbReference>
<evidence type="ECO:0000259" key="2">
    <source>
        <dbReference type="Pfam" id="PF07995"/>
    </source>
</evidence>
<comment type="caution">
    <text evidence="3">The sequence shown here is derived from an EMBL/GenBank/DDBJ whole genome shotgun (WGS) entry which is preliminary data.</text>
</comment>
<dbReference type="STRING" id="502682.BMF35_a2346"/>
<protein>
    <submittedName>
        <fullName evidence="3">Dehydrogenase</fullName>
    </submittedName>
</protein>
<feature type="chain" id="PRO_5002579328" evidence="1">
    <location>
        <begin position="24"/>
        <end position="400"/>
    </location>
</feature>
<dbReference type="Pfam" id="PF07995">
    <property type="entry name" value="GSDH"/>
    <property type="match status" value="1"/>
</dbReference>
<organism evidence="3 4">
    <name type="scientific">Aurantiacibacter gangjinensis</name>
    <dbReference type="NCBI Taxonomy" id="502682"/>
    <lineage>
        <taxon>Bacteria</taxon>
        <taxon>Pseudomonadati</taxon>
        <taxon>Pseudomonadota</taxon>
        <taxon>Alphaproteobacteria</taxon>
        <taxon>Sphingomonadales</taxon>
        <taxon>Erythrobacteraceae</taxon>
        <taxon>Aurantiacibacter</taxon>
    </lineage>
</organism>
<dbReference type="EMBL" id="LBHC01000001">
    <property type="protein sequence ID" value="KLE33241.1"/>
    <property type="molecule type" value="Genomic_DNA"/>
</dbReference>
<keyword evidence="1" id="KW-0732">Signal</keyword>
<dbReference type="OrthoDB" id="9770043at2"/>
<feature type="domain" description="Glucose/Sorbosone dehydrogenase" evidence="2">
    <location>
        <begin position="59"/>
        <end position="393"/>
    </location>
</feature>
<dbReference type="Proteomes" id="UP000053070">
    <property type="component" value="Unassembled WGS sequence"/>
</dbReference>
<evidence type="ECO:0000313" key="4">
    <source>
        <dbReference type="Proteomes" id="UP000053070"/>
    </source>
</evidence>
<dbReference type="PROSITE" id="PS51257">
    <property type="entry name" value="PROKAR_LIPOPROTEIN"/>
    <property type="match status" value="1"/>
</dbReference>
<evidence type="ECO:0000256" key="1">
    <source>
        <dbReference type="SAM" id="SignalP"/>
    </source>
</evidence>
<feature type="signal peptide" evidence="1">
    <location>
        <begin position="1"/>
        <end position="23"/>
    </location>
</feature>
<dbReference type="AlphaFoldDB" id="A0A0G9MR82"/>
<dbReference type="PANTHER" id="PTHR19328:SF75">
    <property type="entry name" value="ALDOSE SUGAR DEHYDROGENASE YLII"/>
    <property type="match status" value="1"/>
</dbReference>
<evidence type="ECO:0000313" key="3">
    <source>
        <dbReference type="EMBL" id="KLE33241.1"/>
    </source>
</evidence>
<name>A0A0G9MR82_9SPHN</name>
<dbReference type="InterPro" id="IPR011041">
    <property type="entry name" value="Quinoprot_gluc/sorb_DH_b-prop"/>
</dbReference>
<dbReference type="SUPFAM" id="SSF50952">
    <property type="entry name" value="Soluble quinoprotein glucose dehydrogenase"/>
    <property type="match status" value="1"/>
</dbReference>
<dbReference type="Gene3D" id="2.120.10.30">
    <property type="entry name" value="TolB, C-terminal domain"/>
    <property type="match status" value="1"/>
</dbReference>
<sequence length="400" mass="42631">MQKLILSASILPALALASCNAAATGDSAPTASTTGEMVSGEMVELQGTSPFAAESFAELDRPWALDFEPGTGRVFITEKGGTLKVMHPGTGVIGTVTGEIPSVVDERQGGLGDIVFGPNYADDGHVYLSWAQDAGGGMTVAAVGRGVMSCSDDAACTLSDFSEIWRQSRPAERKGHYSHRIVFSPDGQHMYVASGDRQEQDPAQNLDNNLGTIVRLNLDGTPAAGNPLAGQGSPRDQYWSWGHRNILGMAFAPDGELWEVEHGPAGGDELNRVMRGANYGWPTRSYGENYNGDPIPDHSADDGFAQPAIWWTPVIAPGGMIIYDGSMFADWRGQALIANLRTTSISRVTLNASANSANEASRYEFPERLRDIAQAPDGAIWVIEDGEGGRLMRLTPGSSD</sequence>
<keyword evidence="4" id="KW-1185">Reference proteome</keyword>
<accession>A0A0G9MR82</accession>
<reference evidence="3 4" key="1">
    <citation type="submission" date="2015-04" db="EMBL/GenBank/DDBJ databases">
        <title>The draft genome sequence of Erythrobacr gangjinensis K7-2.</title>
        <authorList>
            <person name="Zhuang L."/>
            <person name="Liu Y."/>
            <person name="Shao Z."/>
        </authorList>
    </citation>
    <scope>NUCLEOTIDE SEQUENCE [LARGE SCALE GENOMIC DNA]</scope>
    <source>
        <strain evidence="3 4">K7-2</strain>
    </source>
</reference>
<dbReference type="PATRIC" id="fig|502682.8.peg.941"/>
<dbReference type="PANTHER" id="PTHR19328">
    <property type="entry name" value="HEDGEHOG-INTERACTING PROTEIN"/>
    <property type="match status" value="1"/>
</dbReference>
<dbReference type="InterPro" id="IPR012938">
    <property type="entry name" value="Glc/Sorbosone_DH"/>
</dbReference>